<protein>
    <submittedName>
        <fullName evidence="5">DEAD/DEAH box helicase</fullName>
    </submittedName>
</protein>
<dbReference type="Pfam" id="PF22982">
    <property type="entry name" value="WHD_HRQ1"/>
    <property type="match status" value="1"/>
</dbReference>
<dbReference type="GO" id="GO:0005524">
    <property type="term" value="F:ATP binding"/>
    <property type="evidence" value="ECO:0007669"/>
    <property type="project" value="UniProtKB-KW"/>
</dbReference>
<dbReference type="PANTHER" id="PTHR47957:SF3">
    <property type="entry name" value="ATP-DEPENDENT HELICASE HRQ1"/>
    <property type="match status" value="1"/>
</dbReference>
<evidence type="ECO:0000259" key="3">
    <source>
        <dbReference type="PROSITE" id="PS51192"/>
    </source>
</evidence>
<dbReference type="InterPro" id="IPR055227">
    <property type="entry name" value="HRQ1_WHD"/>
</dbReference>
<dbReference type="SMART" id="SM00490">
    <property type="entry name" value="HELICc"/>
    <property type="match status" value="1"/>
</dbReference>
<dbReference type="Pfam" id="PF09369">
    <property type="entry name" value="MZB"/>
    <property type="match status" value="1"/>
</dbReference>
<dbReference type="GO" id="GO:0004386">
    <property type="term" value="F:helicase activity"/>
    <property type="evidence" value="ECO:0007669"/>
    <property type="project" value="UniProtKB-KW"/>
</dbReference>
<dbReference type="Proteomes" id="UP001524383">
    <property type="component" value="Unassembled WGS sequence"/>
</dbReference>
<dbReference type="RefSeq" id="WP_255333119.1">
    <property type="nucleotide sequence ID" value="NZ_VOTZ01000021.1"/>
</dbReference>
<proteinExistence type="predicted"/>
<keyword evidence="5" id="KW-0347">Helicase</keyword>
<organism evidence="5 6">
    <name type="scientific">Methanocalculus taiwanensis</name>
    <dbReference type="NCBI Taxonomy" id="106207"/>
    <lineage>
        <taxon>Archaea</taxon>
        <taxon>Methanobacteriati</taxon>
        <taxon>Methanobacteriota</taxon>
        <taxon>Stenosarchaea group</taxon>
        <taxon>Methanomicrobia</taxon>
        <taxon>Methanomicrobiales</taxon>
        <taxon>Methanocalculaceae</taxon>
        <taxon>Methanocalculus</taxon>
    </lineage>
</organism>
<keyword evidence="1" id="KW-0547">Nucleotide-binding</keyword>
<dbReference type="CDD" id="cd18797">
    <property type="entry name" value="SF2_C_Hrq"/>
    <property type="match status" value="1"/>
</dbReference>
<dbReference type="Gene3D" id="3.40.50.300">
    <property type="entry name" value="P-loop containing nucleotide triphosphate hydrolases"/>
    <property type="match status" value="2"/>
</dbReference>
<evidence type="ECO:0000313" key="6">
    <source>
        <dbReference type="Proteomes" id="UP001524383"/>
    </source>
</evidence>
<name>A0ABD4TLS5_9EURY</name>
<comment type="caution">
    <text evidence="5">The sequence shown here is derived from an EMBL/GenBank/DDBJ whole genome shotgun (WGS) entry which is preliminary data.</text>
</comment>
<evidence type="ECO:0000256" key="1">
    <source>
        <dbReference type="ARBA" id="ARBA00022741"/>
    </source>
</evidence>
<dbReference type="SUPFAM" id="SSF52540">
    <property type="entry name" value="P-loop containing nucleoside triphosphate hydrolases"/>
    <property type="match status" value="1"/>
</dbReference>
<evidence type="ECO:0000313" key="5">
    <source>
        <dbReference type="EMBL" id="MCQ1539154.1"/>
    </source>
</evidence>
<dbReference type="Pfam" id="PF00270">
    <property type="entry name" value="DEAD"/>
    <property type="match status" value="1"/>
</dbReference>
<dbReference type="PANTHER" id="PTHR47957">
    <property type="entry name" value="ATP-DEPENDENT HELICASE HRQ1"/>
    <property type="match status" value="1"/>
</dbReference>
<dbReference type="EMBL" id="VOTZ01000021">
    <property type="protein sequence ID" value="MCQ1539154.1"/>
    <property type="molecule type" value="Genomic_DNA"/>
</dbReference>
<dbReference type="InterPro" id="IPR001650">
    <property type="entry name" value="Helicase_C-like"/>
</dbReference>
<accession>A0ABD4TLS5</accession>
<dbReference type="InterPro" id="IPR014001">
    <property type="entry name" value="Helicase_ATP-bd"/>
</dbReference>
<keyword evidence="6" id="KW-1185">Reference proteome</keyword>
<dbReference type="InterPro" id="IPR011545">
    <property type="entry name" value="DEAD/DEAH_box_helicase_dom"/>
</dbReference>
<evidence type="ECO:0000256" key="2">
    <source>
        <dbReference type="ARBA" id="ARBA00022840"/>
    </source>
</evidence>
<dbReference type="AlphaFoldDB" id="A0ABD4TLS5"/>
<feature type="domain" description="Helicase ATP-binding" evidence="3">
    <location>
        <begin position="63"/>
        <end position="242"/>
    </location>
</feature>
<dbReference type="SMART" id="SM00487">
    <property type="entry name" value="DEXDc"/>
    <property type="match status" value="1"/>
</dbReference>
<gene>
    <name evidence="5" type="ORF">FTO68_09200</name>
</gene>
<dbReference type="InterPro" id="IPR027417">
    <property type="entry name" value="P-loop_NTPase"/>
</dbReference>
<dbReference type="CDD" id="cd17923">
    <property type="entry name" value="DEXHc_Hrq1-like"/>
    <property type="match status" value="1"/>
</dbReference>
<evidence type="ECO:0000259" key="4">
    <source>
        <dbReference type="PROSITE" id="PS51194"/>
    </source>
</evidence>
<keyword evidence="5" id="KW-0378">Hydrolase</keyword>
<keyword evidence="2" id="KW-0067">ATP-binding</keyword>
<dbReference type="PROSITE" id="PS51194">
    <property type="entry name" value="HELICASE_CTER"/>
    <property type="match status" value="1"/>
</dbReference>
<feature type="domain" description="Helicase C-terminal" evidence="4">
    <location>
        <begin position="271"/>
        <end position="426"/>
    </location>
</feature>
<sequence>MSTSPLLRSFQERYGYPDDALFIKTLAGREAQYAEVPHRLHPRLKEYLAGSGIKPYIHQALAYDALADGEDIILATPTASGKTLAFALPIIDRLLTDSDARALLLYPTKALARDQLRAFQEIDSATGAGMRPAVYDGDTPRDARPGIRAHSRIIISNMHEIHHILPWRRQWADFFAGLSFIVIDEAHRYRGVFGSHIALLIRRLLRVLAFYDADPAFILATATLGNPEEFGEQLTGRACRLIAEDGSPQNERTILFYNPYARDPTASLVSETKDLFSASIRHGYQTICFSPSRRLAEVIALRAREEFTADQSQGTAVCAYRAGYLAEERREMEAAIKNGEIRGIVSTNALELGVDIGTLDSVVMAGYPGTTLSFWQQAGRAGRSGKESIVAMVARYDPIDQYYMHHPERFFESAYEHAAIDCRNPIALSGHLLCAAAEVPIRDSDSRYFGAEMNDYLAALTAQEILAKTKSGIVYAGSSRASELVSLSGSASGGYRITHNGHLIETMDDSQAYREGYPGAIILHQGESYIVRSVNHEDRLIRVEAADVDYHTRPLMKKSVDVGTIERSTSYRGFTISSAEVTVTEELYGYRIVRYDRVIGSAEVDAPPLSFPTQGLLIEIDENILADGSIGDPDGTLHAAEHTLIAAMPGVVICDRYDIGGISTACHPATGGPAIIIYDGYIGGAGLSQKAYDLVFRVVSLAEAILSECRCIDGCPACIFSPKCGNDNQPLDKSGAAVLLQTLRDTIESTRSDEFIMK</sequence>
<reference evidence="5 6" key="1">
    <citation type="submission" date="2019-08" db="EMBL/GenBank/DDBJ databases">
        <authorList>
            <person name="Chen S.-C."/>
            <person name="Lai M.-C."/>
            <person name="You Y.-T."/>
        </authorList>
    </citation>
    <scope>NUCLEOTIDE SEQUENCE [LARGE SCALE GENOMIC DNA]</scope>
    <source>
        <strain evidence="5 6">P2F9704a</strain>
    </source>
</reference>
<dbReference type="InterPro" id="IPR018973">
    <property type="entry name" value="MZB"/>
</dbReference>
<dbReference type="Pfam" id="PF00271">
    <property type="entry name" value="Helicase_C"/>
    <property type="match status" value="1"/>
</dbReference>
<dbReference type="PROSITE" id="PS51192">
    <property type="entry name" value="HELICASE_ATP_BIND_1"/>
    <property type="match status" value="1"/>
</dbReference>
<dbReference type="GO" id="GO:0140097">
    <property type="term" value="F:catalytic activity, acting on DNA"/>
    <property type="evidence" value="ECO:0007669"/>
    <property type="project" value="UniProtKB-ARBA"/>
</dbReference>